<evidence type="ECO:0000313" key="4">
    <source>
        <dbReference type="Proteomes" id="UP000324748"/>
    </source>
</evidence>
<dbReference type="EMBL" id="VDEP01000474">
    <property type="protein sequence ID" value="KAA1073992.1"/>
    <property type="molecule type" value="Genomic_DNA"/>
</dbReference>
<dbReference type="AlphaFoldDB" id="A0A5B0MBC1"/>
<evidence type="ECO:0000313" key="2">
    <source>
        <dbReference type="EMBL" id="KAA1073992.1"/>
    </source>
</evidence>
<proteinExistence type="predicted"/>
<protein>
    <submittedName>
        <fullName evidence="2">Uncharacterized protein</fullName>
    </submittedName>
</protein>
<evidence type="ECO:0000313" key="3">
    <source>
        <dbReference type="EMBL" id="KAA1116280.1"/>
    </source>
</evidence>
<dbReference type="Proteomes" id="UP000325313">
    <property type="component" value="Unassembled WGS sequence"/>
</dbReference>
<dbReference type="Proteomes" id="UP000324748">
    <property type="component" value="Unassembled WGS sequence"/>
</dbReference>
<sequence>MALNFNSILRRGMRTEMFKSVNVRVFVRVTTPPVGSSEELNRAGHKERLHPAPPTFPSTPKHCASTET</sequence>
<name>A0A5B0MBC1_PUCGR</name>
<feature type="region of interest" description="Disordered" evidence="1">
    <location>
        <begin position="34"/>
        <end position="68"/>
    </location>
</feature>
<organism evidence="2 5">
    <name type="scientific">Puccinia graminis f. sp. tritici</name>
    <dbReference type="NCBI Taxonomy" id="56615"/>
    <lineage>
        <taxon>Eukaryota</taxon>
        <taxon>Fungi</taxon>
        <taxon>Dikarya</taxon>
        <taxon>Basidiomycota</taxon>
        <taxon>Pucciniomycotina</taxon>
        <taxon>Pucciniomycetes</taxon>
        <taxon>Pucciniales</taxon>
        <taxon>Pucciniaceae</taxon>
        <taxon>Puccinia</taxon>
    </lineage>
</organism>
<dbReference type="EMBL" id="VSWC01000003">
    <property type="protein sequence ID" value="KAA1116280.1"/>
    <property type="molecule type" value="Genomic_DNA"/>
</dbReference>
<accession>A0A5B0MBC1</accession>
<gene>
    <name evidence="3" type="ORF">PGT21_007663</name>
    <name evidence="2" type="ORF">PGTUg99_029346</name>
</gene>
<evidence type="ECO:0000256" key="1">
    <source>
        <dbReference type="SAM" id="MobiDB-lite"/>
    </source>
</evidence>
<feature type="compositionally biased region" description="Basic and acidic residues" evidence="1">
    <location>
        <begin position="39"/>
        <end position="50"/>
    </location>
</feature>
<reference evidence="4 5" key="1">
    <citation type="submission" date="2019-05" db="EMBL/GenBank/DDBJ databases">
        <title>Emergence of the Ug99 lineage of the wheat stem rust pathogen through somatic hybridization.</title>
        <authorList>
            <person name="Li F."/>
            <person name="Upadhyaya N.M."/>
            <person name="Sperschneider J."/>
            <person name="Matny O."/>
            <person name="Nguyen-Phuc H."/>
            <person name="Mago R."/>
            <person name="Raley C."/>
            <person name="Miller M.E."/>
            <person name="Silverstein K.A.T."/>
            <person name="Henningsen E."/>
            <person name="Hirsch C.D."/>
            <person name="Visser B."/>
            <person name="Pretorius Z.A."/>
            <person name="Steffenson B.J."/>
            <person name="Schwessinger B."/>
            <person name="Dodds P.N."/>
            <person name="Figueroa M."/>
        </authorList>
    </citation>
    <scope>NUCLEOTIDE SEQUENCE [LARGE SCALE GENOMIC DNA]</scope>
    <source>
        <strain evidence="3">21-0</strain>
        <strain evidence="2 5">Ug99</strain>
    </source>
</reference>
<keyword evidence="4" id="KW-1185">Reference proteome</keyword>
<comment type="caution">
    <text evidence="2">The sequence shown here is derived from an EMBL/GenBank/DDBJ whole genome shotgun (WGS) entry which is preliminary data.</text>
</comment>
<evidence type="ECO:0000313" key="5">
    <source>
        <dbReference type="Proteomes" id="UP000325313"/>
    </source>
</evidence>